<gene>
    <name evidence="2" type="ORF">EV186_1052</name>
</gene>
<accession>A0A4R6S500</accession>
<name>A0A4R6S500_LABRH</name>
<dbReference type="EMBL" id="SNXZ01000005">
    <property type="protein sequence ID" value="TDP94770.1"/>
    <property type="molecule type" value="Genomic_DNA"/>
</dbReference>
<evidence type="ECO:0000313" key="2">
    <source>
        <dbReference type="EMBL" id="TDP94770.1"/>
    </source>
</evidence>
<dbReference type="RefSeq" id="WP_133852198.1">
    <property type="nucleotide sequence ID" value="NZ_SNXZ01000005.1"/>
</dbReference>
<feature type="region of interest" description="Disordered" evidence="1">
    <location>
        <begin position="39"/>
        <end position="60"/>
    </location>
</feature>
<comment type="caution">
    <text evidence="2">The sequence shown here is derived from an EMBL/GenBank/DDBJ whole genome shotgun (WGS) entry which is preliminary data.</text>
</comment>
<keyword evidence="3" id="KW-1185">Reference proteome</keyword>
<dbReference type="AlphaFoldDB" id="A0A4R6S500"/>
<reference evidence="2 3" key="1">
    <citation type="submission" date="2019-03" db="EMBL/GenBank/DDBJ databases">
        <title>Genomic Encyclopedia of Type Strains, Phase IV (KMG-IV): sequencing the most valuable type-strain genomes for metagenomic binning, comparative biology and taxonomic classification.</title>
        <authorList>
            <person name="Goeker M."/>
        </authorList>
    </citation>
    <scope>NUCLEOTIDE SEQUENCE [LARGE SCALE GENOMIC DNA]</scope>
    <source>
        <strain evidence="2 3">DSM 45361</strain>
    </source>
</reference>
<proteinExistence type="predicted"/>
<sequence length="60" mass="6368">MDQVDETTQRIIEAAIALYDKGSGAVPDVYAYFDDLVPGLPEAAENPGDSAEPHTPVLPP</sequence>
<protein>
    <submittedName>
        <fullName evidence="2">Uncharacterized protein</fullName>
    </submittedName>
</protein>
<evidence type="ECO:0000256" key="1">
    <source>
        <dbReference type="SAM" id="MobiDB-lite"/>
    </source>
</evidence>
<dbReference type="Proteomes" id="UP000295444">
    <property type="component" value="Unassembled WGS sequence"/>
</dbReference>
<evidence type="ECO:0000313" key="3">
    <source>
        <dbReference type="Proteomes" id="UP000295444"/>
    </source>
</evidence>
<organism evidence="2 3">
    <name type="scientific">Labedaea rhizosphaerae</name>
    <dbReference type="NCBI Taxonomy" id="598644"/>
    <lineage>
        <taxon>Bacteria</taxon>
        <taxon>Bacillati</taxon>
        <taxon>Actinomycetota</taxon>
        <taxon>Actinomycetes</taxon>
        <taxon>Pseudonocardiales</taxon>
        <taxon>Pseudonocardiaceae</taxon>
        <taxon>Labedaea</taxon>
    </lineage>
</organism>